<name>A0AAC9WJL2_9STAP</name>
<dbReference type="KEGG" id="slz:B5P37_06210"/>
<dbReference type="Gene3D" id="3.90.1150.200">
    <property type="match status" value="1"/>
</dbReference>
<dbReference type="Pfam" id="PF08818">
    <property type="entry name" value="DUF1801"/>
    <property type="match status" value="1"/>
</dbReference>
<evidence type="ECO:0000259" key="1">
    <source>
        <dbReference type="Pfam" id="PF08818"/>
    </source>
</evidence>
<dbReference type="Proteomes" id="UP000242864">
    <property type="component" value="Chromosome"/>
</dbReference>
<reference evidence="2 3" key="1">
    <citation type="submission" date="2017-04" db="EMBL/GenBank/DDBJ databases">
        <authorList>
            <person name="Veseli I.A."/>
            <person name="Tang C."/>
            <person name="Pombert J.-F."/>
        </authorList>
    </citation>
    <scope>NUCLEOTIDE SEQUENCE [LARGE SCALE GENOMIC DNA]</scope>
    <source>
        <strain evidence="2 3">ATCC 700373</strain>
    </source>
</reference>
<dbReference type="InterPro" id="IPR014922">
    <property type="entry name" value="YdhG-like"/>
</dbReference>
<dbReference type="RefSeq" id="WP_085237416.1">
    <property type="nucleotide sequence ID" value="NZ_CP020773.1"/>
</dbReference>
<dbReference type="AlphaFoldDB" id="A0AAC9WJL2"/>
<organism evidence="2 3">
    <name type="scientific">Staphylococcus lutrae</name>
    <dbReference type="NCBI Taxonomy" id="155085"/>
    <lineage>
        <taxon>Bacteria</taxon>
        <taxon>Bacillati</taxon>
        <taxon>Bacillota</taxon>
        <taxon>Bacilli</taxon>
        <taxon>Bacillales</taxon>
        <taxon>Staphylococcaceae</taxon>
        <taxon>Staphylococcus</taxon>
    </lineage>
</organism>
<gene>
    <name evidence="2" type="ORF">B5P37_06210</name>
</gene>
<dbReference type="EMBL" id="CP020773">
    <property type="protein sequence ID" value="ARJ50941.1"/>
    <property type="molecule type" value="Genomic_DNA"/>
</dbReference>
<keyword evidence="3" id="KW-1185">Reference proteome</keyword>
<feature type="domain" description="YdhG-like" evidence="1">
    <location>
        <begin position="16"/>
        <end position="113"/>
    </location>
</feature>
<dbReference type="SUPFAM" id="SSF159888">
    <property type="entry name" value="YdhG-like"/>
    <property type="match status" value="1"/>
</dbReference>
<evidence type="ECO:0000313" key="2">
    <source>
        <dbReference type="EMBL" id="ARJ50941.1"/>
    </source>
</evidence>
<proteinExistence type="predicted"/>
<accession>A0AAC9WJL2</accession>
<protein>
    <submittedName>
        <fullName evidence="2">Iron chaperone</fullName>
    </submittedName>
</protein>
<evidence type="ECO:0000313" key="3">
    <source>
        <dbReference type="Proteomes" id="UP000242864"/>
    </source>
</evidence>
<sequence>METLAEFLETIEQPAHRDKLKTVVETILDTYPELTLEIKWNQPMLLYKENGTFILGFSKAKPHFAVAPEKYTLDTFADDIRNAGYQMSKMFMKIKWTDEVNYSLLYDIIDFNINDKKTSRFFWRQS</sequence>